<dbReference type="PIRSF" id="PIRSF002599">
    <property type="entry name" value="Cold_shock_A"/>
    <property type="match status" value="1"/>
</dbReference>
<dbReference type="AlphaFoldDB" id="A0A2H0VGD5"/>
<dbReference type="InterPro" id="IPR012156">
    <property type="entry name" value="Cold_shock_CspA"/>
</dbReference>
<protein>
    <submittedName>
        <fullName evidence="4">Cold-shock protein</fullName>
    </submittedName>
</protein>
<dbReference type="InterPro" id="IPR012340">
    <property type="entry name" value="NA-bd_OB-fold"/>
</dbReference>
<evidence type="ECO:0000313" key="5">
    <source>
        <dbReference type="Proteomes" id="UP000231466"/>
    </source>
</evidence>
<dbReference type="SUPFAM" id="SSF50249">
    <property type="entry name" value="Nucleic acid-binding proteins"/>
    <property type="match status" value="1"/>
</dbReference>
<name>A0A2H0VGD5_9BACT</name>
<dbReference type="CDD" id="cd04458">
    <property type="entry name" value="CSP_CDS"/>
    <property type="match status" value="1"/>
</dbReference>
<dbReference type="GO" id="GO:0005737">
    <property type="term" value="C:cytoplasm"/>
    <property type="evidence" value="ECO:0007669"/>
    <property type="project" value="UniProtKB-SubCell"/>
</dbReference>
<comment type="caution">
    <text evidence="4">The sequence shown here is derived from an EMBL/GenBank/DDBJ whole genome shotgun (WGS) entry which is preliminary data.</text>
</comment>
<dbReference type="GO" id="GO:0003676">
    <property type="term" value="F:nucleic acid binding"/>
    <property type="evidence" value="ECO:0007669"/>
    <property type="project" value="InterPro"/>
</dbReference>
<keyword evidence="2" id="KW-0963">Cytoplasm</keyword>
<organism evidence="4 5">
    <name type="scientific">Candidatus Colwellbacteria bacterium CG10_big_fil_rev_8_21_14_0_10_42_22</name>
    <dbReference type="NCBI Taxonomy" id="1974540"/>
    <lineage>
        <taxon>Bacteria</taxon>
        <taxon>Candidatus Colwelliibacteriota</taxon>
    </lineage>
</organism>
<evidence type="ECO:0000259" key="3">
    <source>
        <dbReference type="PROSITE" id="PS51857"/>
    </source>
</evidence>
<dbReference type="InterPro" id="IPR002059">
    <property type="entry name" value="CSP_DNA-bd"/>
</dbReference>
<feature type="domain" description="CSD" evidence="3">
    <location>
        <begin position="1"/>
        <end position="64"/>
    </location>
</feature>
<dbReference type="Pfam" id="PF00313">
    <property type="entry name" value="CSD"/>
    <property type="match status" value="1"/>
</dbReference>
<comment type="subcellular location">
    <subcellularLocation>
        <location evidence="1">Cytoplasm</location>
    </subcellularLocation>
</comment>
<accession>A0A2H0VGD5</accession>
<dbReference type="PROSITE" id="PS51857">
    <property type="entry name" value="CSD_2"/>
    <property type="match status" value="1"/>
</dbReference>
<dbReference type="InterPro" id="IPR011129">
    <property type="entry name" value="CSD"/>
</dbReference>
<reference evidence="5" key="1">
    <citation type="submission" date="2017-09" db="EMBL/GenBank/DDBJ databases">
        <title>Depth-based differentiation of microbial function through sediment-hosted aquifers and enrichment of novel symbionts in the deep terrestrial subsurface.</title>
        <authorList>
            <person name="Probst A.J."/>
            <person name="Ladd B."/>
            <person name="Jarett J.K."/>
            <person name="Geller-Mcgrath D.E."/>
            <person name="Sieber C.M.K."/>
            <person name="Emerson J.B."/>
            <person name="Anantharaman K."/>
            <person name="Thomas B.C."/>
            <person name="Malmstrom R."/>
            <person name="Stieglmeier M."/>
            <person name="Klingl A."/>
            <person name="Woyke T."/>
            <person name="Ryan C.M."/>
            <person name="Banfield J.F."/>
        </authorList>
    </citation>
    <scope>NUCLEOTIDE SEQUENCE [LARGE SCALE GENOMIC DNA]</scope>
</reference>
<dbReference type="SMART" id="SM00357">
    <property type="entry name" value="CSP"/>
    <property type="match status" value="1"/>
</dbReference>
<dbReference type="Proteomes" id="UP000231466">
    <property type="component" value="Unassembled WGS sequence"/>
</dbReference>
<dbReference type="Gene3D" id="2.40.50.140">
    <property type="entry name" value="Nucleic acid-binding proteins"/>
    <property type="match status" value="1"/>
</dbReference>
<gene>
    <name evidence="4" type="ORF">COT89_00465</name>
</gene>
<sequence length="65" mass="7346">MEGKIARLTDRGYGFISIEGEEKDLFFHSNELVDVEFNDLKEGDLVTFEKAESPKGPNATQVKRV</sequence>
<evidence type="ECO:0000313" key="4">
    <source>
        <dbReference type="EMBL" id="PIR98174.1"/>
    </source>
</evidence>
<evidence type="ECO:0000256" key="2">
    <source>
        <dbReference type="ARBA" id="ARBA00022490"/>
    </source>
</evidence>
<evidence type="ECO:0000256" key="1">
    <source>
        <dbReference type="ARBA" id="ARBA00004496"/>
    </source>
</evidence>
<proteinExistence type="predicted"/>
<dbReference type="EMBL" id="PFAH01000002">
    <property type="protein sequence ID" value="PIR98174.1"/>
    <property type="molecule type" value="Genomic_DNA"/>
</dbReference>